<accession>A0A8H4RMH1</accession>
<evidence type="ECO:0000313" key="3">
    <source>
        <dbReference type="Proteomes" id="UP000566819"/>
    </source>
</evidence>
<feature type="region of interest" description="Disordered" evidence="1">
    <location>
        <begin position="446"/>
        <end position="483"/>
    </location>
</feature>
<dbReference type="AlphaFoldDB" id="A0A8H4RMH1"/>
<evidence type="ECO:0000256" key="1">
    <source>
        <dbReference type="SAM" id="MobiDB-lite"/>
    </source>
</evidence>
<feature type="compositionally biased region" description="Polar residues" evidence="1">
    <location>
        <begin position="652"/>
        <end position="664"/>
    </location>
</feature>
<dbReference type="OrthoDB" id="3565484at2759"/>
<keyword evidence="3" id="KW-1185">Reference proteome</keyword>
<feature type="region of interest" description="Disordered" evidence="1">
    <location>
        <begin position="526"/>
        <end position="856"/>
    </location>
</feature>
<feature type="compositionally biased region" description="Basic and acidic residues" evidence="1">
    <location>
        <begin position="295"/>
        <end position="314"/>
    </location>
</feature>
<feature type="region of interest" description="Disordered" evidence="1">
    <location>
        <begin position="45"/>
        <end position="389"/>
    </location>
</feature>
<feature type="compositionally biased region" description="Basic residues" evidence="1">
    <location>
        <begin position="376"/>
        <end position="385"/>
    </location>
</feature>
<comment type="caution">
    <text evidence="2">The sequence shown here is derived from an EMBL/GenBank/DDBJ whole genome shotgun (WGS) entry which is preliminary data.</text>
</comment>
<organism evidence="2 3">
    <name type="scientific">Cudoniella acicularis</name>
    <dbReference type="NCBI Taxonomy" id="354080"/>
    <lineage>
        <taxon>Eukaryota</taxon>
        <taxon>Fungi</taxon>
        <taxon>Dikarya</taxon>
        <taxon>Ascomycota</taxon>
        <taxon>Pezizomycotina</taxon>
        <taxon>Leotiomycetes</taxon>
        <taxon>Helotiales</taxon>
        <taxon>Tricladiaceae</taxon>
        <taxon>Cudoniella</taxon>
    </lineage>
</organism>
<reference evidence="2 3" key="1">
    <citation type="submission" date="2020-03" db="EMBL/GenBank/DDBJ databases">
        <title>Draft Genome Sequence of Cudoniella acicularis.</title>
        <authorList>
            <person name="Buettner E."/>
            <person name="Kellner H."/>
        </authorList>
    </citation>
    <scope>NUCLEOTIDE SEQUENCE [LARGE SCALE GENOMIC DNA]</scope>
    <source>
        <strain evidence="2 3">DSM 108380</strain>
    </source>
</reference>
<feature type="compositionally biased region" description="Low complexity" evidence="1">
    <location>
        <begin position="242"/>
        <end position="252"/>
    </location>
</feature>
<feature type="region of interest" description="Disordered" evidence="1">
    <location>
        <begin position="407"/>
        <end position="433"/>
    </location>
</feature>
<feature type="compositionally biased region" description="Basic and acidic residues" evidence="1">
    <location>
        <begin position="825"/>
        <end position="856"/>
    </location>
</feature>
<proteinExistence type="predicted"/>
<feature type="compositionally biased region" description="Polar residues" evidence="1">
    <location>
        <begin position="219"/>
        <end position="232"/>
    </location>
</feature>
<protein>
    <submittedName>
        <fullName evidence="2">Uncharacterized protein</fullName>
    </submittedName>
</protein>
<feature type="compositionally biased region" description="Basic and acidic residues" evidence="1">
    <location>
        <begin position="556"/>
        <end position="573"/>
    </location>
</feature>
<feature type="compositionally biased region" description="Polar residues" evidence="1">
    <location>
        <begin position="691"/>
        <end position="701"/>
    </location>
</feature>
<dbReference type="EMBL" id="JAAMPI010000362">
    <property type="protein sequence ID" value="KAF4632273.1"/>
    <property type="molecule type" value="Genomic_DNA"/>
</dbReference>
<gene>
    <name evidence="2" type="ORF">G7Y89_g5854</name>
</gene>
<feature type="compositionally biased region" description="Acidic residues" evidence="1">
    <location>
        <begin position="315"/>
        <end position="324"/>
    </location>
</feature>
<sequence>MAPRHPEMQPLSTQNRELIQKLQVPGGPVHAITLPSVRPRRFGRFKVTKPISPQGAGVESHGGSAEKEAAPTLEATAGQDLTHGKTNSSIDGDQRKAENSSGIHYGSTARPTSLASSRKKPSIGEAQRAPAAVDETEQATSRNHFQEKGGASSLNTVPKTPKTLGFPGTASVDDTNNEGGVSFMTPVSRAAQKSRKVQKRAKLRVPTRPHSNAAPAKTYSGSRSIVSSQGQQVALARPGDVSNESSEESQSNVRSDDEELDDVDRELLGLRPVLSQRSPRSSIPYPIPSTRNSKRNREDIDSPDRYKSDLRSSDADDEDENVEEPEAKRRRRSNRQVPNVENRRDALKELKKKRESGGRTYPAKRSTKVTAEINKKSRTAKKKASRSLPVDELLVVSERLYSSDLGENSAEMLEDPISQLSSQEQQPEQRKRKIVKTKITFKPSKGFKMVDQSKFRMPKPITVSPNTSRPLRRSPSYSDGFEGKEAEPIGRVMAVRYSGRRQYPVERTSIHIPELTIVREKHIEEEVRNKPKKRRQQRKADETAEDPMLIDNDENEGLKGDSDNNRQHYKDQGSHIVQQEEQGKVELATSNGVIRPRSSEDISHPPVQAAPKVHKQKSSKCRSTMSVNSSEGARSDAKIRGNSIGPLEQPDSRLQANALLSTKQQADDSPRKKASVTDPSGILRTFKHSTARSTPKSQIRTAEQEEIIASQQLMMVVVPRLIESDDSEDTEDGEDSEEDEEDEAGDEDEDIEEDEEVEERENVEPEDQVRSHEEKIHENICEVQCKDNNTSDQESDSESERSLSVEEDEQQMSQREISAPVVSDKMLEGNDEHGPSEESFEDKGEDLGKNAAEETSPRLVEGQIIITSLREHKIDNTVAEQSLNKAHTEDDIFGAPVQEFGQNDASQEIVQQETSLLKSELDTQEVSTWDSSWKPRRPRSNSVLIKVHEDDIVDSPTPAHFRERLEERRRHPSKRLGGRTHSSLTIVQSRLSPDLDAIPTQTSYSGPSIGFGDPQTHFRPVEREIPETQFEVGHEERESQESYVLTSSYFDRASQQLSDPLRISPLSRTKSMPFKAQIHPSNGNSEPLPASSSQLPIIIDSSTASTPFKTLHRLPSLYEKTSTQHKSLQFLNRKASIGLGTLPSGIKRRSMTLPRPAFVTPFVVKKEETVERDVGILGKVLA</sequence>
<dbReference type="Proteomes" id="UP000566819">
    <property type="component" value="Unassembled WGS sequence"/>
</dbReference>
<feature type="compositionally biased region" description="Basic residues" evidence="1">
    <location>
        <begin position="192"/>
        <end position="207"/>
    </location>
</feature>
<feature type="compositionally biased region" description="Basic and acidic residues" evidence="1">
    <location>
        <begin position="760"/>
        <end position="780"/>
    </location>
</feature>
<feature type="compositionally biased region" description="Acidic residues" evidence="1">
    <location>
        <begin position="724"/>
        <end position="759"/>
    </location>
</feature>
<name>A0A8H4RMH1_9HELO</name>
<feature type="compositionally biased region" description="Polar residues" evidence="1">
    <location>
        <begin position="621"/>
        <end position="632"/>
    </location>
</feature>
<evidence type="ECO:0000313" key="2">
    <source>
        <dbReference type="EMBL" id="KAF4632273.1"/>
    </source>
</evidence>